<feature type="region of interest" description="Disordered" evidence="2">
    <location>
        <begin position="240"/>
        <end position="263"/>
    </location>
</feature>
<evidence type="ECO:0000313" key="3">
    <source>
        <dbReference type="EMBL" id="WOO82660.1"/>
    </source>
</evidence>
<dbReference type="PANTHER" id="PTHR13245:SF14">
    <property type="entry name" value="RRP15-LIKE PROTEIN"/>
    <property type="match status" value="1"/>
</dbReference>
<accession>A0AAF0Y9T7</accession>
<dbReference type="Pfam" id="PF07890">
    <property type="entry name" value="Rrp15p"/>
    <property type="match status" value="1"/>
</dbReference>
<gene>
    <name evidence="3" type="ORF">LOC62_04G006142</name>
</gene>
<organism evidence="3 4">
    <name type="scientific">Vanrija pseudolonga</name>
    <dbReference type="NCBI Taxonomy" id="143232"/>
    <lineage>
        <taxon>Eukaryota</taxon>
        <taxon>Fungi</taxon>
        <taxon>Dikarya</taxon>
        <taxon>Basidiomycota</taxon>
        <taxon>Agaricomycotina</taxon>
        <taxon>Tremellomycetes</taxon>
        <taxon>Trichosporonales</taxon>
        <taxon>Trichosporonaceae</taxon>
        <taxon>Vanrija</taxon>
    </lineage>
</organism>
<feature type="region of interest" description="Disordered" evidence="2">
    <location>
        <begin position="1"/>
        <end position="111"/>
    </location>
</feature>
<feature type="compositionally biased region" description="Acidic residues" evidence="2">
    <location>
        <begin position="67"/>
        <end position="88"/>
    </location>
</feature>
<reference evidence="3" key="1">
    <citation type="submission" date="2023-10" db="EMBL/GenBank/DDBJ databases">
        <authorList>
            <person name="Noh H."/>
        </authorList>
    </citation>
    <scope>NUCLEOTIDE SEQUENCE</scope>
    <source>
        <strain evidence="3">DUCC4014</strain>
    </source>
</reference>
<name>A0AAF0Y9T7_9TREE</name>
<dbReference type="GO" id="GO:0030687">
    <property type="term" value="C:preribosome, large subunit precursor"/>
    <property type="evidence" value="ECO:0007669"/>
    <property type="project" value="TreeGrafter"/>
</dbReference>
<dbReference type="GO" id="GO:0000460">
    <property type="term" value="P:maturation of 5.8S rRNA"/>
    <property type="evidence" value="ECO:0007669"/>
    <property type="project" value="TreeGrafter"/>
</dbReference>
<evidence type="ECO:0008006" key="5">
    <source>
        <dbReference type="Google" id="ProtNLM"/>
    </source>
</evidence>
<dbReference type="EMBL" id="CP086717">
    <property type="protein sequence ID" value="WOO82660.1"/>
    <property type="molecule type" value="Genomic_DNA"/>
</dbReference>
<dbReference type="GO" id="GO:0000470">
    <property type="term" value="P:maturation of LSU-rRNA"/>
    <property type="evidence" value="ECO:0007669"/>
    <property type="project" value="TreeGrafter"/>
</dbReference>
<protein>
    <recommendedName>
        <fullName evidence="5">Rrp15p-domain-containing protein</fullName>
    </recommendedName>
</protein>
<dbReference type="InterPro" id="IPR012459">
    <property type="entry name" value="Rrp15"/>
</dbReference>
<evidence type="ECO:0000256" key="1">
    <source>
        <dbReference type="ARBA" id="ARBA00007462"/>
    </source>
</evidence>
<feature type="compositionally biased region" description="Low complexity" evidence="2">
    <location>
        <begin position="135"/>
        <end position="160"/>
    </location>
</feature>
<dbReference type="AlphaFoldDB" id="A0AAF0Y9T7"/>
<feature type="compositionally biased region" description="Basic and acidic residues" evidence="2">
    <location>
        <begin position="247"/>
        <end position="263"/>
    </location>
</feature>
<comment type="similarity">
    <text evidence="1">Belongs to the RRP15 family.</text>
</comment>
<dbReference type="PANTHER" id="PTHR13245">
    <property type="entry name" value="RRP15-LIKE PROTEIN"/>
    <property type="match status" value="1"/>
</dbReference>
<evidence type="ECO:0000256" key="2">
    <source>
        <dbReference type="SAM" id="MobiDB-lite"/>
    </source>
</evidence>
<dbReference type="Proteomes" id="UP000827549">
    <property type="component" value="Chromosome 4"/>
</dbReference>
<proteinExistence type="inferred from homology"/>
<feature type="compositionally biased region" description="Basic and acidic residues" evidence="2">
    <location>
        <begin position="89"/>
        <end position="101"/>
    </location>
</feature>
<evidence type="ECO:0000313" key="4">
    <source>
        <dbReference type="Proteomes" id="UP000827549"/>
    </source>
</evidence>
<keyword evidence="4" id="KW-1185">Reference proteome</keyword>
<feature type="region of interest" description="Disordered" evidence="2">
    <location>
        <begin position="124"/>
        <end position="163"/>
    </location>
</feature>
<dbReference type="RefSeq" id="XP_062628692.1">
    <property type="nucleotide sequence ID" value="XM_062772708.1"/>
</dbReference>
<dbReference type="GeneID" id="87809369"/>
<sequence length="283" mass="30117">MAPLKGILKNSGGQQQAEAGPSKPRAQPKTGSKGSIKVAVEKPANKSQPKAKGGKGVKIVKPVKEEVDSEDDNDFGDDDEELDTEDEIERAQAEAAGGEKKPLKRKRVTTAADFGSTLTSLLSESAVKPKKAKTATKPTTEPSAPILALSAKPLPPSAASDKLERRAARALKQEKQERLDRARIRNVVEGWVPAEGAGDVGSQEFERGLRKTAQRGVIKLFNAILVASKNAEAAATTLSAKAGLKPEAPKSRKEKDNILGRGSREDVLTKESFLDLVRKGGSK</sequence>